<dbReference type="InterPro" id="IPR027417">
    <property type="entry name" value="P-loop_NTPase"/>
</dbReference>
<dbReference type="InterPro" id="IPR041118">
    <property type="entry name" value="Rx_N"/>
</dbReference>
<dbReference type="Pfam" id="PF18052">
    <property type="entry name" value="Rx_N"/>
    <property type="match status" value="1"/>
</dbReference>
<evidence type="ECO:0000259" key="10">
    <source>
        <dbReference type="Pfam" id="PF25019"/>
    </source>
</evidence>
<reference evidence="11 12" key="1">
    <citation type="journal article" date="2005" name="PLoS Biol.">
        <title>The genomes of Oryza sativa: a history of duplications.</title>
        <authorList>
            <person name="Yu J."/>
            <person name="Wang J."/>
            <person name="Lin W."/>
            <person name="Li S."/>
            <person name="Li H."/>
            <person name="Zhou J."/>
            <person name="Ni P."/>
            <person name="Dong W."/>
            <person name="Hu S."/>
            <person name="Zeng C."/>
            <person name="Zhang J."/>
            <person name="Zhang Y."/>
            <person name="Li R."/>
            <person name="Xu Z."/>
            <person name="Li S."/>
            <person name="Li X."/>
            <person name="Zheng H."/>
            <person name="Cong L."/>
            <person name="Lin L."/>
            <person name="Yin J."/>
            <person name="Geng J."/>
            <person name="Li G."/>
            <person name="Shi J."/>
            <person name="Liu J."/>
            <person name="Lv H."/>
            <person name="Li J."/>
            <person name="Wang J."/>
            <person name="Deng Y."/>
            <person name="Ran L."/>
            <person name="Shi X."/>
            <person name="Wang X."/>
            <person name="Wu Q."/>
            <person name="Li C."/>
            <person name="Ren X."/>
            <person name="Wang J."/>
            <person name="Wang X."/>
            <person name="Li D."/>
            <person name="Liu D."/>
            <person name="Zhang X."/>
            <person name="Ji Z."/>
            <person name="Zhao W."/>
            <person name="Sun Y."/>
            <person name="Zhang Z."/>
            <person name="Bao J."/>
            <person name="Han Y."/>
            <person name="Dong L."/>
            <person name="Ji J."/>
            <person name="Chen P."/>
            <person name="Wu S."/>
            <person name="Liu J."/>
            <person name="Xiao Y."/>
            <person name="Bu D."/>
            <person name="Tan J."/>
            <person name="Yang L."/>
            <person name="Ye C."/>
            <person name="Zhang J."/>
            <person name="Xu J."/>
            <person name="Zhou Y."/>
            <person name="Yu Y."/>
            <person name="Zhang B."/>
            <person name="Zhuang S."/>
            <person name="Wei H."/>
            <person name="Liu B."/>
            <person name="Lei M."/>
            <person name="Yu H."/>
            <person name="Li Y."/>
            <person name="Xu H."/>
            <person name="Wei S."/>
            <person name="He X."/>
            <person name="Fang L."/>
            <person name="Zhang Z."/>
            <person name="Zhang Y."/>
            <person name="Huang X."/>
            <person name="Su Z."/>
            <person name="Tong W."/>
            <person name="Li J."/>
            <person name="Tong Z."/>
            <person name="Li S."/>
            <person name="Ye J."/>
            <person name="Wang L."/>
            <person name="Fang L."/>
            <person name="Lei T."/>
            <person name="Chen C."/>
            <person name="Chen H."/>
            <person name="Xu Z."/>
            <person name="Li H."/>
            <person name="Huang H."/>
            <person name="Zhang F."/>
            <person name="Xu H."/>
            <person name="Li N."/>
            <person name="Zhao C."/>
            <person name="Li S."/>
            <person name="Dong L."/>
            <person name="Huang Y."/>
            <person name="Li L."/>
            <person name="Xi Y."/>
            <person name="Qi Q."/>
            <person name="Li W."/>
            <person name="Zhang B."/>
            <person name="Hu W."/>
            <person name="Zhang Y."/>
            <person name="Tian X."/>
            <person name="Jiao Y."/>
            <person name="Liang X."/>
            <person name="Jin J."/>
            <person name="Gao L."/>
            <person name="Zheng W."/>
            <person name="Hao B."/>
            <person name="Liu S."/>
            <person name="Wang W."/>
            <person name="Yuan L."/>
            <person name="Cao M."/>
            <person name="McDermott J."/>
            <person name="Samudrala R."/>
            <person name="Wang J."/>
            <person name="Wong G.K."/>
            <person name="Yang H."/>
        </authorList>
    </citation>
    <scope>NUCLEOTIDE SEQUENCE [LARGE SCALE GENOMIC DNA]</scope>
    <source>
        <strain evidence="12">cv. 93-11</strain>
    </source>
</reference>
<dbReference type="Pfam" id="PF25019">
    <property type="entry name" value="LRR_R13L1-DRL21"/>
    <property type="match status" value="1"/>
</dbReference>
<evidence type="ECO:0000259" key="9">
    <source>
        <dbReference type="Pfam" id="PF23559"/>
    </source>
</evidence>
<dbReference type="Gramene" id="BGIOSGA017149-TA">
    <property type="protein sequence ID" value="BGIOSGA017149-PA"/>
    <property type="gene ID" value="BGIOSGA017149"/>
</dbReference>
<protein>
    <submittedName>
        <fullName evidence="11">Uncharacterized protein</fullName>
    </submittedName>
</protein>
<dbReference type="Pfam" id="PF23559">
    <property type="entry name" value="WHD_DRP"/>
    <property type="match status" value="1"/>
</dbReference>
<dbReference type="Gene3D" id="3.40.50.300">
    <property type="entry name" value="P-loop containing nucleotide triphosphate hydrolases"/>
    <property type="match status" value="1"/>
</dbReference>
<evidence type="ECO:0000256" key="5">
    <source>
        <dbReference type="ARBA" id="ARBA00022821"/>
    </source>
</evidence>
<organism evidence="11 12">
    <name type="scientific">Oryza sativa subsp. indica</name>
    <name type="common">Rice</name>
    <dbReference type="NCBI Taxonomy" id="39946"/>
    <lineage>
        <taxon>Eukaryota</taxon>
        <taxon>Viridiplantae</taxon>
        <taxon>Streptophyta</taxon>
        <taxon>Embryophyta</taxon>
        <taxon>Tracheophyta</taxon>
        <taxon>Spermatophyta</taxon>
        <taxon>Magnoliopsida</taxon>
        <taxon>Liliopsida</taxon>
        <taxon>Poales</taxon>
        <taxon>Poaceae</taxon>
        <taxon>BOP clade</taxon>
        <taxon>Oryzoideae</taxon>
        <taxon>Oryzeae</taxon>
        <taxon>Oryzinae</taxon>
        <taxon>Oryza</taxon>
        <taxon>Oryza sativa</taxon>
    </lineage>
</organism>
<sequence>MWLVGSVVDAAIGCLVQSILGSFFTEQMEAWTHEIGLAEDIEKLEFEMKAVERVLAAAEGRSIDNKLLAQSLGSLRDLLYDAEDVMDELDYHRLKHWIEKVTTLYRGTSPFAQAVFLSGSRNKLSLLLQKTGNSVSGVLQLEIPCRGLTSNQRHRMARNTRLTTSVPIEPKVYGRDADKDRIIEMLINEGSSDLLVIPIVGIGGIGKTTLARFVYRDQRIIDHFDLQIWICVSTNFNEVRLTLEILEHVCKDRQEYRDVSNFNVLQEILLKNIRDKRFLIILDDMWEDRDSSGWDKLLAPLKCNQVTRCAVLATTRRNSVAQMIGTVNAFQISGLDKKEFWLFFKACAFGNEAYEGQPSLQSIGQKIAKTLKGCPLAARSVGALLNRDVSYEHWRTVQDKWKSLQVKDDDIIPILKLSYDYLPFHLQCCFSYCSLFPEDHWFNEETLVQAWISQNFVQYEDTGAGLEETGLQYLANLVDFGFFQKIGSHYAMHDLMHELAEQVSSNECAKINGMQLNVIPLNIRHLSIITTSHENDAREDFLIEKFEEILQKIRPFQKLRSLMFFGQSSTKLLNPTLTFCKEAKCLRLLRVYVSNAGINSLQNSLNPYHLRYLEFIGAYGDVVLPQALTSFYHLQVLNVGIHGSHDVPTSMNNLVNLRHLIAHDKVHRAIAGVGNMSSLQELNFKVQNVGGFEIRQLQSMNKLVTLEISHLENVKTKDEASGARLIDKEYLKKLSLSWNGGSVSLEPDRSKDVLEGLRPHHNLKTLSITGYSDPNSPTWLSSNLSVTSLQTIHLENCREWKILRSPKILPLLRKLKLVKMFNLVELSIPSLEELVLIEMPKLEKCIDCPQLNEFTPFGAEQWFPSLRELTIGCCPHISKWEILPLREMHALKSLELIDLHAVRQLEVPSLQKLVLINMLILECCSGLTASTVQMSTSQGDKECLSGLRELTIHDCPCLVLSYPLPPSALTSHFSIKGIPTYPTMEKEYGQLSITSDELIMLDDKILAFHNLRGIESLFIKDCPNLVSISSEGLNQLIDLEGLYVTGCPNFTMTSGLVLPSVRFLSLQSCAISGSWLTEMLSHVRSLKTLKLHDCPQIKFLSFSEPAAMEGASSLGSAATHSDRDEQLLKIPSNIIHSLRDLFISNCPDLEFGGEEGALRGYTSLESIKVQSCPKLIPLLELEQGVNQVPPPPPSLDTLCITNLTDKTASHLLQSRALDLDKPLVLDRLYDLPSVPRCFEILSQQQGASEILSRLDNLQIGDGSILTVSLCKQLTSLRSICFCPARSKRGATMTGLTEEQERALQLLTSLEYLKFLHLPNLLSLPANLASLTSLNWLRIGDCPRITRLPEMGLPPSLMQLDVRDCSEELHMQCRMAETEKLALLKIPSNIIHSLRELVISNCPDLEFGGEEGALRGYTSLKSIKVQGCPKLIPLLVSGKMEVGLLPPSLECLCIDMGPELSTVWDLKLQELEQGSNQVPPPPPSLDTFLITNLTDKVQSRLLSFLPTITNLVISESPELTSLQLGYSKALKELEIVDCKSLASVEGFGSLTNLRFLTVYESPSMPQCFEILSQQHGASEILSRLENLQISDGFILTVSLCKQLTSLRDLFFWPERSKPDATMMGLTEEQERALQLLTSLERLNFWGLPNLLSLPANLASLTSLEWLDISDCPRMARLPEMGLPPSLRRLSLCRCSDDLSMQCRMVATEKLQVEIDDETID</sequence>
<keyword evidence="2" id="KW-0433">Leucine-rich repeat</keyword>
<dbReference type="Gene3D" id="3.80.10.10">
    <property type="entry name" value="Ribonuclease Inhibitor"/>
    <property type="match status" value="4"/>
</dbReference>
<feature type="domain" description="Disease resistance protein winged helix" evidence="9">
    <location>
        <begin position="435"/>
        <end position="500"/>
    </location>
</feature>
<evidence type="ECO:0000256" key="4">
    <source>
        <dbReference type="ARBA" id="ARBA00022741"/>
    </source>
</evidence>
<name>B8AUG6_ORYSI</name>
<dbReference type="InterPro" id="IPR042197">
    <property type="entry name" value="Apaf_helical"/>
</dbReference>
<dbReference type="GO" id="GO:0043531">
    <property type="term" value="F:ADP binding"/>
    <property type="evidence" value="ECO:0007669"/>
    <property type="project" value="InterPro"/>
</dbReference>
<evidence type="ECO:0000313" key="11">
    <source>
        <dbReference type="EMBL" id="EEC78026.1"/>
    </source>
</evidence>
<dbReference type="InterPro" id="IPR036388">
    <property type="entry name" value="WH-like_DNA-bd_sf"/>
</dbReference>
<dbReference type="Pfam" id="PF00931">
    <property type="entry name" value="NB-ARC"/>
    <property type="match status" value="1"/>
</dbReference>
<evidence type="ECO:0000313" key="12">
    <source>
        <dbReference type="Proteomes" id="UP000007015"/>
    </source>
</evidence>
<dbReference type="Gene3D" id="1.10.10.10">
    <property type="entry name" value="Winged helix-like DNA-binding domain superfamily/Winged helix DNA-binding domain"/>
    <property type="match status" value="1"/>
</dbReference>
<keyword evidence="5" id="KW-0611">Plant defense</keyword>
<dbReference type="PRINTS" id="PR00364">
    <property type="entry name" value="DISEASERSIST"/>
</dbReference>
<evidence type="ECO:0000259" key="7">
    <source>
        <dbReference type="Pfam" id="PF00931"/>
    </source>
</evidence>
<dbReference type="InterPro" id="IPR058922">
    <property type="entry name" value="WHD_DRP"/>
</dbReference>
<dbReference type="GO" id="GO:0005524">
    <property type="term" value="F:ATP binding"/>
    <property type="evidence" value="ECO:0007669"/>
    <property type="project" value="UniProtKB-KW"/>
</dbReference>
<accession>B8AUG6</accession>
<feature type="domain" description="R13L1/DRL21-like LRR repeat region" evidence="10">
    <location>
        <begin position="694"/>
        <end position="820"/>
    </location>
</feature>
<evidence type="ECO:0000256" key="6">
    <source>
        <dbReference type="ARBA" id="ARBA00022840"/>
    </source>
</evidence>
<dbReference type="GO" id="GO:0051707">
    <property type="term" value="P:response to other organism"/>
    <property type="evidence" value="ECO:0007669"/>
    <property type="project" value="UniProtKB-ARBA"/>
</dbReference>
<dbReference type="EMBL" id="CM000129">
    <property type="protein sequence ID" value="EEC78026.1"/>
    <property type="molecule type" value="Genomic_DNA"/>
</dbReference>
<dbReference type="SUPFAM" id="SSF52540">
    <property type="entry name" value="P-loop containing nucleoside triphosphate hydrolases"/>
    <property type="match status" value="1"/>
</dbReference>
<feature type="domain" description="Disease resistance N-terminal" evidence="8">
    <location>
        <begin position="20"/>
        <end position="96"/>
    </location>
</feature>
<dbReference type="Proteomes" id="UP000007015">
    <property type="component" value="Chromosome 4"/>
</dbReference>
<evidence type="ECO:0000259" key="8">
    <source>
        <dbReference type="Pfam" id="PF18052"/>
    </source>
</evidence>
<dbReference type="InterPro" id="IPR032675">
    <property type="entry name" value="LRR_dom_sf"/>
</dbReference>
<evidence type="ECO:0000256" key="1">
    <source>
        <dbReference type="ARBA" id="ARBA00008894"/>
    </source>
</evidence>
<dbReference type="SUPFAM" id="SSF52058">
    <property type="entry name" value="L domain-like"/>
    <property type="match status" value="2"/>
</dbReference>
<dbReference type="OMA" id="MLILECC"/>
<dbReference type="GO" id="GO:0006952">
    <property type="term" value="P:defense response"/>
    <property type="evidence" value="ECO:0007669"/>
    <property type="project" value="UniProtKB-KW"/>
</dbReference>
<gene>
    <name evidence="11" type="ORF">OsI_17456</name>
</gene>
<keyword evidence="12" id="KW-1185">Reference proteome</keyword>
<proteinExistence type="inferred from homology"/>
<dbReference type="Gene3D" id="1.20.5.4130">
    <property type="match status" value="1"/>
</dbReference>
<dbReference type="InterPro" id="IPR002182">
    <property type="entry name" value="NB-ARC"/>
</dbReference>
<dbReference type="PANTHER" id="PTHR36766:SF40">
    <property type="entry name" value="DISEASE RESISTANCE PROTEIN RGA3"/>
    <property type="match status" value="1"/>
</dbReference>
<evidence type="ECO:0000256" key="2">
    <source>
        <dbReference type="ARBA" id="ARBA00022614"/>
    </source>
</evidence>
<keyword evidence="3" id="KW-0677">Repeat</keyword>
<feature type="domain" description="NB-ARC" evidence="7">
    <location>
        <begin position="176"/>
        <end position="352"/>
    </location>
</feature>
<keyword evidence="6" id="KW-0067">ATP-binding</keyword>
<dbReference type="PANTHER" id="PTHR36766">
    <property type="entry name" value="PLANT BROAD-SPECTRUM MILDEW RESISTANCE PROTEIN RPW8"/>
    <property type="match status" value="1"/>
</dbReference>
<dbReference type="STRING" id="39946.B8AUG6"/>
<dbReference type="HOGENOM" id="CLU_000837_8_4_1"/>
<evidence type="ECO:0000256" key="3">
    <source>
        <dbReference type="ARBA" id="ARBA00022737"/>
    </source>
</evidence>
<comment type="similarity">
    <text evidence="1">Belongs to the disease resistance NB-LRR family.</text>
</comment>
<dbReference type="Gene3D" id="1.10.8.430">
    <property type="entry name" value="Helical domain of apoptotic protease-activating factors"/>
    <property type="match status" value="1"/>
</dbReference>
<dbReference type="InterPro" id="IPR056789">
    <property type="entry name" value="LRR_R13L1-DRL21"/>
</dbReference>
<keyword evidence="4" id="KW-0547">Nucleotide-binding</keyword>